<dbReference type="Proteomes" id="UP000323176">
    <property type="component" value="Unassembled WGS sequence"/>
</dbReference>
<feature type="domain" description="Glycosyltransferase 2-like" evidence="1">
    <location>
        <begin position="88"/>
        <end position="222"/>
    </location>
</feature>
<dbReference type="SUPFAM" id="SSF53448">
    <property type="entry name" value="Nucleotide-diphospho-sugar transferases"/>
    <property type="match status" value="1"/>
</dbReference>
<organism evidence="2 3">
    <name type="scientific">Brachyspira pilosicoli</name>
    <name type="common">Serpulina pilosicoli</name>
    <dbReference type="NCBI Taxonomy" id="52584"/>
    <lineage>
        <taxon>Bacteria</taxon>
        <taxon>Pseudomonadati</taxon>
        <taxon>Spirochaetota</taxon>
        <taxon>Spirochaetia</taxon>
        <taxon>Brachyspirales</taxon>
        <taxon>Brachyspiraceae</taxon>
        <taxon>Brachyspira</taxon>
    </lineage>
</organism>
<dbReference type="CDD" id="cd00761">
    <property type="entry name" value="Glyco_tranf_GTA_type"/>
    <property type="match status" value="1"/>
</dbReference>
<dbReference type="Pfam" id="PF00535">
    <property type="entry name" value="Glycos_transf_2"/>
    <property type="match status" value="1"/>
</dbReference>
<sequence length="758" mass="89877">MMIIKKIMSFIYKREDVDIYSKTTIFGLKIVTKPYRLKANLLQKRLDNLCNKNKEIEKETKDGFYNLYLKNKDKVDYNKLIGNIPYVSIIVPVYNTGKELLIRCLDSLINQTLKNIEIIIVNDCSPLEEDDIVCKDYANKDKRIKYIYNKENMGSGGARLEGLKYVTGYSTAFVDSDDYLKLEAYDIALFSMFFYDVDIVSFGFYKIQSKINEVYLGNFSVYNNVLKYFINDYVHVFLWNKLYKSSLILNSDKKLMPDNLIGEDRVFNFYVFSKAESLSLIPISLYYYDRNTKNSQTLITEKKYITETLYAYDIIIKENYHIVSDIYVHYSKAIYVAFYRIFYEYKNIDNNKYYKLKDYLKSIIISQLYLYPEILDITLMYDYLIYNYFSNDFHMFFNDVYNTVNKVKINNFVNSKKDKNYVLVTELNDVHGEVIPGIVKYFLDLSYKVDILVTFKQLASGVLNAFKNNENVKIFCYDRENLINIIKNENLSEYKCIFITSYYLYYVSSNWPSVKDYIKNIDKKNKNMIIMEHHLDLVNEKYIRNNQIAVMHNLQPNKFPIYINPHYFGDVKITSKSDNIIKFIIVGWIESHRKNFDLLFNGFNKLLQNGFTNFKLIIVGKGNITSDIGLLYKYIDVKGRLNYPDMYKEIEEADFFLPLLDNENPDHDRYLKYGVSGSFQLIYGFRKPCILNRKFAETYGINNDNSILYDNNEDFIESLKKAINMNNDEYFKLQNNLKIYADNLYNKSLENLKYILKK</sequence>
<dbReference type="InterPro" id="IPR029044">
    <property type="entry name" value="Nucleotide-diphossugar_trans"/>
</dbReference>
<dbReference type="Gene3D" id="3.90.550.10">
    <property type="entry name" value="Spore Coat Polysaccharide Biosynthesis Protein SpsA, Chain A"/>
    <property type="match status" value="1"/>
</dbReference>
<accession>A0A5C8ECQ1</accession>
<keyword evidence="2" id="KW-0808">Transferase</keyword>
<dbReference type="PANTHER" id="PTHR22916">
    <property type="entry name" value="GLYCOSYLTRANSFERASE"/>
    <property type="match status" value="1"/>
</dbReference>
<gene>
    <name evidence="2" type="ORF">EPJ72_12645</name>
</gene>
<dbReference type="EMBL" id="SAXY01000078">
    <property type="protein sequence ID" value="TXJ35248.1"/>
    <property type="molecule type" value="Genomic_DNA"/>
</dbReference>
<dbReference type="Gene3D" id="3.40.50.2000">
    <property type="entry name" value="Glycogen Phosphorylase B"/>
    <property type="match status" value="1"/>
</dbReference>
<evidence type="ECO:0000313" key="3">
    <source>
        <dbReference type="Proteomes" id="UP000323176"/>
    </source>
</evidence>
<protein>
    <submittedName>
        <fullName evidence="2">Glycosyltransferase</fullName>
    </submittedName>
</protein>
<evidence type="ECO:0000259" key="1">
    <source>
        <dbReference type="Pfam" id="PF00535"/>
    </source>
</evidence>
<dbReference type="AlphaFoldDB" id="A0A5C8ECQ1"/>
<dbReference type="SUPFAM" id="SSF53756">
    <property type="entry name" value="UDP-Glycosyltransferase/glycogen phosphorylase"/>
    <property type="match status" value="1"/>
</dbReference>
<dbReference type="OrthoDB" id="308402at2"/>
<comment type="caution">
    <text evidence="2">The sequence shown here is derived from an EMBL/GenBank/DDBJ whole genome shotgun (WGS) entry which is preliminary data.</text>
</comment>
<name>A0A5C8ECQ1_BRAPL</name>
<dbReference type="InterPro" id="IPR001173">
    <property type="entry name" value="Glyco_trans_2-like"/>
</dbReference>
<dbReference type="GO" id="GO:0016758">
    <property type="term" value="F:hexosyltransferase activity"/>
    <property type="evidence" value="ECO:0007669"/>
    <property type="project" value="UniProtKB-ARBA"/>
</dbReference>
<evidence type="ECO:0000313" key="2">
    <source>
        <dbReference type="EMBL" id="TXJ35248.1"/>
    </source>
</evidence>
<reference evidence="2 3" key="1">
    <citation type="journal article" date="1992" name="Lakartidningen">
        <title>[Penicillin V and not amoxicillin is the first choice preparation in acute otitis].</title>
        <authorList>
            <person name="Kamme C."/>
            <person name="Lundgren K."/>
            <person name="Prellner K."/>
        </authorList>
    </citation>
    <scope>NUCLEOTIDE SEQUENCE [LARGE SCALE GENOMIC DNA]</scope>
    <source>
        <strain evidence="2 3">PC5538III-hc</strain>
    </source>
</reference>
<dbReference type="PANTHER" id="PTHR22916:SF3">
    <property type="entry name" value="UDP-GLCNAC:BETAGAL BETA-1,3-N-ACETYLGLUCOSAMINYLTRANSFERASE-LIKE PROTEIN 1"/>
    <property type="match status" value="1"/>
</dbReference>
<proteinExistence type="predicted"/>